<keyword evidence="5" id="KW-1185">Reference proteome</keyword>
<keyword evidence="1" id="KW-0175">Coiled coil</keyword>
<reference evidence="4 5" key="1">
    <citation type="submission" date="2021-02" db="EMBL/GenBank/DDBJ databases">
        <title>Porcisia hertigi Genome sequencing and assembly.</title>
        <authorList>
            <person name="Almutairi H."/>
            <person name="Gatherer D."/>
        </authorList>
    </citation>
    <scope>NUCLEOTIDE SEQUENCE [LARGE SCALE GENOMIC DNA]</scope>
    <source>
        <strain evidence="4 5">C119</strain>
    </source>
</reference>
<dbReference type="RefSeq" id="XP_067752404.1">
    <property type="nucleotide sequence ID" value="XM_067896247.1"/>
</dbReference>
<dbReference type="KEGG" id="phet:94286324"/>
<dbReference type="GeneID" id="94286324"/>
<evidence type="ECO:0000256" key="1">
    <source>
        <dbReference type="SAM" id="Coils"/>
    </source>
</evidence>
<sequence length="532" mass="58290">MSHVLHVSSLLCGAQFLFLWFTPAFRDTERGARQQRSRSSCSLPLSKSSSLLSPFPQMYPSLRCSSEVSSGDVAAAPSSQRVPPVALLPSDQNCGLAESGGNMTIPTLVRAAPPSSQVTKSFRNGRMFVNHNSPLLAQPRALATASPSPTSFPTAGVLPGSSTRSYIVNRSSRVPPVARAGVRSTATTAGLAEGHLAVEPLQSSALSWSGLGPERRGVHAKTAVPPIDVSRDISRSVSLEIEGVQTGEEVAVNVTSARRRTSSTTSNTNGSFDSVRLQQLRRQLKKVTTQLNSTSDVSRRQKQEDQQRQAAWSLLLDECETRLLHVQSYHASRERLLVQELSRFIKQLLGEVEAQVVKARAVEQAYANDKAKRDAERAALLDELEALKAAAGTQLSSISSIDSLQKEVDRLRDELEVLRRSASDEQRNLERRLTQTQTTLQSTESELSRYCRESDKDRYLVAQCRLFIQQVCQPGFSVVNGPTLEPVEANRPEPTGFVLVPLTVLLYGYALLPEGDRQAMISHYDNQAKSLQ</sequence>
<feature type="chain" id="PRO_5032339692" evidence="3">
    <location>
        <begin position="27"/>
        <end position="532"/>
    </location>
</feature>
<evidence type="ECO:0000313" key="5">
    <source>
        <dbReference type="Proteomes" id="UP000674318"/>
    </source>
</evidence>
<protein>
    <submittedName>
        <fullName evidence="4">Uncharacterized protein</fullName>
    </submittedName>
</protein>
<name>A0A836I4J8_9TRYP</name>
<accession>A0A836I4J8</accession>
<feature type="region of interest" description="Disordered" evidence="2">
    <location>
        <begin position="255"/>
        <end position="275"/>
    </location>
</feature>
<dbReference type="EMBL" id="JAFJZO010000036">
    <property type="protein sequence ID" value="KAG5490076.1"/>
    <property type="molecule type" value="Genomic_DNA"/>
</dbReference>
<dbReference type="Proteomes" id="UP000674318">
    <property type="component" value="Unassembled WGS sequence"/>
</dbReference>
<feature type="signal peptide" evidence="3">
    <location>
        <begin position="1"/>
        <end position="26"/>
    </location>
</feature>
<evidence type="ECO:0000313" key="4">
    <source>
        <dbReference type="EMBL" id="KAG5490076.1"/>
    </source>
</evidence>
<organism evidence="4 5">
    <name type="scientific">Porcisia hertigi</name>
    <dbReference type="NCBI Taxonomy" id="2761500"/>
    <lineage>
        <taxon>Eukaryota</taxon>
        <taxon>Discoba</taxon>
        <taxon>Euglenozoa</taxon>
        <taxon>Kinetoplastea</taxon>
        <taxon>Metakinetoplastina</taxon>
        <taxon>Trypanosomatida</taxon>
        <taxon>Trypanosomatidae</taxon>
        <taxon>Leishmaniinae</taxon>
        <taxon>Porcisia</taxon>
    </lineage>
</organism>
<evidence type="ECO:0000256" key="2">
    <source>
        <dbReference type="SAM" id="MobiDB-lite"/>
    </source>
</evidence>
<feature type="coiled-coil region" evidence="1">
    <location>
        <begin position="401"/>
        <end position="446"/>
    </location>
</feature>
<comment type="caution">
    <text evidence="4">The sequence shown here is derived from an EMBL/GenBank/DDBJ whole genome shotgun (WGS) entry which is preliminary data.</text>
</comment>
<feature type="compositionally biased region" description="Low complexity" evidence="2">
    <location>
        <begin position="262"/>
        <end position="271"/>
    </location>
</feature>
<gene>
    <name evidence="4" type="ORF">JKF63_00195</name>
</gene>
<evidence type="ECO:0000256" key="3">
    <source>
        <dbReference type="SAM" id="SignalP"/>
    </source>
</evidence>
<keyword evidence="3" id="KW-0732">Signal</keyword>
<proteinExistence type="predicted"/>
<dbReference type="AlphaFoldDB" id="A0A836I4J8"/>
<dbReference type="OrthoDB" id="263686at2759"/>